<sequence length="279" mass="30171">MTGRHAASVAPSPLRTLDGLATVDLEGLNAEAALQTRVDRKYMLPVAALPALLERLPDGTLVLDVDGCRASAYQSVYFDTPELTSFHLAAHDRRRRFKIRTRCYVDTEASFLEVKTRGGRALTVKERIAVDPAAADTLTGDARAYADHVLAESGVGDLGPARLDPVLTTSYRRTTLLLPAAPGRPASRATIDVDLAWTDRGVDGHFGRTLRTPSSAIVETKSGAQAGAVDRVLWEAGHRPMRVSKYATGLAAIRPGLPANRWTRVLDRHFRTAVAEPAT</sequence>
<dbReference type="Gene3D" id="3.20.100.30">
    <property type="entry name" value="VTC, catalytic tunnel domain"/>
    <property type="match status" value="1"/>
</dbReference>
<dbReference type="Pfam" id="PF09359">
    <property type="entry name" value="VTC"/>
    <property type="match status" value="1"/>
</dbReference>
<dbReference type="RefSeq" id="WP_344372559.1">
    <property type="nucleotide sequence ID" value="NZ_BAAAPW010000002.1"/>
</dbReference>
<protein>
    <submittedName>
        <fullName evidence="2">VTC domain-containing protein</fullName>
    </submittedName>
</protein>
<name>A0ABP5FYS2_9MICO</name>
<gene>
    <name evidence="2" type="ORF">GCM10009819_19750</name>
</gene>
<dbReference type="Proteomes" id="UP001501196">
    <property type="component" value="Unassembled WGS sequence"/>
</dbReference>
<evidence type="ECO:0000313" key="2">
    <source>
        <dbReference type="EMBL" id="GAA2035336.1"/>
    </source>
</evidence>
<accession>A0ABP5FYS2</accession>
<dbReference type="CDD" id="cd07750">
    <property type="entry name" value="PolyPPase_VTC_like"/>
    <property type="match status" value="1"/>
</dbReference>
<evidence type="ECO:0000259" key="1">
    <source>
        <dbReference type="Pfam" id="PF09359"/>
    </source>
</evidence>
<dbReference type="InterPro" id="IPR018966">
    <property type="entry name" value="VTC_domain"/>
</dbReference>
<proteinExistence type="predicted"/>
<comment type="caution">
    <text evidence="2">The sequence shown here is derived from an EMBL/GenBank/DDBJ whole genome shotgun (WGS) entry which is preliminary data.</text>
</comment>
<reference evidence="3" key="1">
    <citation type="journal article" date="2019" name="Int. J. Syst. Evol. Microbiol.">
        <title>The Global Catalogue of Microorganisms (GCM) 10K type strain sequencing project: providing services to taxonomists for standard genome sequencing and annotation.</title>
        <authorList>
            <consortium name="The Broad Institute Genomics Platform"/>
            <consortium name="The Broad Institute Genome Sequencing Center for Infectious Disease"/>
            <person name="Wu L."/>
            <person name="Ma J."/>
        </authorList>
    </citation>
    <scope>NUCLEOTIDE SEQUENCE [LARGE SCALE GENOMIC DNA]</scope>
    <source>
        <strain evidence="3">JCM 15672</strain>
    </source>
</reference>
<dbReference type="InterPro" id="IPR042267">
    <property type="entry name" value="VTC_sf"/>
</dbReference>
<evidence type="ECO:0000313" key="3">
    <source>
        <dbReference type="Proteomes" id="UP001501196"/>
    </source>
</evidence>
<organism evidence="2 3">
    <name type="scientific">Agromyces tropicus</name>
    <dbReference type="NCBI Taxonomy" id="555371"/>
    <lineage>
        <taxon>Bacteria</taxon>
        <taxon>Bacillati</taxon>
        <taxon>Actinomycetota</taxon>
        <taxon>Actinomycetes</taxon>
        <taxon>Micrococcales</taxon>
        <taxon>Microbacteriaceae</taxon>
        <taxon>Agromyces</taxon>
    </lineage>
</organism>
<keyword evidence="3" id="KW-1185">Reference proteome</keyword>
<feature type="domain" description="VTC" evidence="1">
    <location>
        <begin position="37"/>
        <end position="252"/>
    </location>
</feature>
<dbReference type="EMBL" id="BAAAPW010000002">
    <property type="protein sequence ID" value="GAA2035336.1"/>
    <property type="molecule type" value="Genomic_DNA"/>
</dbReference>